<dbReference type="Pfam" id="PF01190">
    <property type="entry name" value="Pollen_Ole_e_1"/>
    <property type="match status" value="1"/>
</dbReference>
<dbReference type="Proteomes" id="UP001630127">
    <property type="component" value="Unassembled WGS sequence"/>
</dbReference>
<feature type="chain" id="PRO_5044752939" description="Pollen Ole e 1 allergen and extensin family protein" evidence="1">
    <location>
        <begin position="18"/>
        <end position="175"/>
    </location>
</feature>
<evidence type="ECO:0008006" key="4">
    <source>
        <dbReference type="Google" id="ProtNLM"/>
    </source>
</evidence>
<dbReference type="AlphaFoldDB" id="A0ABD2ZGP1"/>
<dbReference type="EMBL" id="JBJUIK010000009">
    <property type="protein sequence ID" value="KAL3518563.1"/>
    <property type="molecule type" value="Genomic_DNA"/>
</dbReference>
<proteinExistence type="predicted"/>
<evidence type="ECO:0000256" key="1">
    <source>
        <dbReference type="SAM" id="SignalP"/>
    </source>
</evidence>
<feature type="signal peptide" evidence="1">
    <location>
        <begin position="1"/>
        <end position="17"/>
    </location>
</feature>
<comment type="caution">
    <text evidence="2">The sequence shown here is derived from an EMBL/GenBank/DDBJ whole genome shotgun (WGS) entry which is preliminary data.</text>
</comment>
<sequence>MASYQVIISLFFTLVLARAEFSTGHVLEGSVTCLDCDGHNDLSGIKVLVKCSNVKKMALATTKEDGTFSTELPKDTRKTSPADSPKCLAKILGAPTLLYTSGKKTISKVEKVQGHDYYANSQPLNFYNSCPPEKHAQCASTEFSSSKTVDIPLPREWGLAPSSYYFPFFPIIGIP</sequence>
<name>A0ABD2ZGP1_9GENT</name>
<accession>A0ABD2ZGP1</accession>
<evidence type="ECO:0000313" key="2">
    <source>
        <dbReference type="EMBL" id="KAL3518563.1"/>
    </source>
</evidence>
<reference evidence="2 3" key="1">
    <citation type="submission" date="2024-11" db="EMBL/GenBank/DDBJ databases">
        <title>A near-complete genome assembly of Cinchona calisaya.</title>
        <authorList>
            <person name="Lian D.C."/>
            <person name="Zhao X.W."/>
            <person name="Wei L."/>
        </authorList>
    </citation>
    <scope>NUCLEOTIDE SEQUENCE [LARGE SCALE GENOMIC DNA]</scope>
    <source>
        <tissue evidence="2">Nenye</tissue>
    </source>
</reference>
<keyword evidence="3" id="KW-1185">Reference proteome</keyword>
<evidence type="ECO:0000313" key="3">
    <source>
        <dbReference type="Proteomes" id="UP001630127"/>
    </source>
</evidence>
<keyword evidence="1" id="KW-0732">Signal</keyword>
<gene>
    <name evidence="2" type="ORF">ACH5RR_021152</name>
</gene>
<organism evidence="2 3">
    <name type="scientific">Cinchona calisaya</name>
    <dbReference type="NCBI Taxonomy" id="153742"/>
    <lineage>
        <taxon>Eukaryota</taxon>
        <taxon>Viridiplantae</taxon>
        <taxon>Streptophyta</taxon>
        <taxon>Embryophyta</taxon>
        <taxon>Tracheophyta</taxon>
        <taxon>Spermatophyta</taxon>
        <taxon>Magnoliopsida</taxon>
        <taxon>eudicotyledons</taxon>
        <taxon>Gunneridae</taxon>
        <taxon>Pentapetalae</taxon>
        <taxon>asterids</taxon>
        <taxon>lamiids</taxon>
        <taxon>Gentianales</taxon>
        <taxon>Rubiaceae</taxon>
        <taxon>Cinchonoideae</taxon>
        <taxon>Cinchoneae</taxon>
        <taxon>Cinchona</taxon>
    </lineage>
</organism>
<protein>
    <recommendedName>
        <fullName evidence="4">Pollen Ole e 1 allergen and extensin family protein</fullName>
    </recommendedName>
</protein>